<dbReference type="PANTHER" id="PTHR23501">
    <property type="entry name" value="MAJOR FACILITATOR SUPERFAMILY"/>
    <property type="match status" value="1"/>
</dbReference>
<keyword evidence="5 8" id="KW-0812">Transmembrane</keyword>
<dbReference type="InterPro" id="IPR020846">
    <property type="entry name" value="MFS_dom"/>
</dbReference>
<dbReference type="InterPro" id="IPR036259">
    <property type="entry name" value="MFS_trans_sf"/>
</dbReference>
<dbReference type="GO" id="GO:0022857">
    <property type="term" value="F:transmembrane transporter activity"/>
    <property type="evidence" value="ECO:0007669"/>
    <property type="project" value="InterPro"/>
</dbReference>
<evidence type="ECO:0000256" key="1">
    <source>
        <dbReference type="ARBA" id="ARBA00004651"/>
    </source>
</evidence>
<evidence type="ECO:0000313" key="10">
    <source>
        <dbReference type="EMBL" id="RAY15517.1"/>
    </source>
</evidence>
<feature type="transmembrane region" description="Helical" evidence="8">
    <location>
        <begin position="108"/>
        <end position="129"/>
    </location>
</feature>
<evidence type="ECO:0000259" key="9">
    <source>
        <dbReference type="PROSITE" id="PS50850"/>
    </source>
</evidence>
<evidence type="ECO:0000256" key="4">
    <source>
        <dbReference type="ARBA" id="ARBA00022475"/>
    </source>
</evidence>
<dbReference type="PANTHER" id="PTHR23501:SF197">
    <property type="entry name" value="COMD"/>
    <property type="match status" value="1"/>
</dbReference>
<dbReference type="FunFam" id="1.20.1720.10:FF:000004">
    <property type="entry name" value="EmrB/QacA family drug resistance transporter"/>
    <property type="match status" value="1"/>
</dbReference>
<feature type="transmembrane region" description="Helical" evidence="8">
    <location>
        <begin position="298"/>
        <end position="323"/>
    </location>
</feature>
<dbReference type="InterPro" id="IPR004638">
    <property type="entry name" value="EmrB-like"/>
</dbReference>
<dbReference type="InterPro" id="IPR036388">
    <property type="entry name" value="WH-like_DNA-bd_sf"/>
</dbReference>
<keyword evidence="4" id="KW-1003">Cell membrane</keyword>
<organism evidence="10 11">
    <name type="scientific">Actinomadura craniellae</name>
    <dbReference type="NCBI Taxonomy" id="2231787"/>
    <lineage>
        <taxon>Bacteria</taxon>
        <taxon>Bacillati</taxon>
        <taxon>Actinomycetota</taxon>
        <taxon>Actinomycetes</taxon>
        <taxon>Streptosporangiales</taxon>
        <taxon>Thermomonosporaceae</taxon>
        <taxon>Actinomadura</taxon>
    </lineage>
</organism>
<dbReference type="Proteomes" id="UP000251891">
    <property type="component" value="Unassembled WGS sequence"/>
</dbReference>
<dbReference type="CDD" id="cd17502">
    <property type="entry name" value="MFS_Azr1_MDR_like"/>
    <property type="match status" value="1"/>
</dbReference>
<keyword evidence="7 8" id="KW-0472">Membrane</keyword>
<comment type="caution">
    <text evidence="10">The sequence shown here is derived from an EMBL/GenBank/DDBJ whole genome shotgun (WGS) entry which is preliminary data.</text>
</comment>
<evidence type="ECO:0000313" key="11">
    <source>
        <dbReference type="Proteomes" id="UP000251891"/>
    </source>
</evidence>
<dbReference type="SUPFAM" id="SSF103473">
    <property type="entry name" value="MFS general substrate transporter"/>
    <property type="match status" value="1"/>
</dbReference>
<dbReference type="EMBL" id="QLYX01000003">
    <property type="protein sequence ID" value="RAY15517.1"/>
    <property type="molecule type" value="Genomic_DNA"/>
</dbReference>
<dbReference type="RefSeq" id="WP_111863981.1">
    <property type="nucleotide sequence ID" value="NZ_QLYX01000003.1"/>
</dbReference>
<comment type="subcellular location">
    <subcellularLocation>
        <location evidence="1">Cell membrane</location>
        <topology evidence="1">Multi-pass membrane protein</topology>
    </subcellularLocation>
</comment>
<dbReference type="NCBIfam" id="TIGR00711">
    <property type="entry name" value="efflux_EmrB"/>
    <property type="match status" value="1"/>
</dbReference>
<dbReference type="PRINTS" id="PR01036">
    <property type="entry name" value="TCRTETB"/>
</dbReference>
<feature type="transmembrane region" description="Helical" evidence="8">
    <location>
        <begin position="468"/>
        <end position="490"/>
    </location>
</feature>
<dbReference type="PROSITE" id="PS50850">
    <property type="entry name" value="MFS"/>
    <property type="match status" value="1"/>
</dbReference>
<feature type="transmembrane region" description="Helical" evidence="8">
    <location>
        <begin position="15"/>
        <end position="40"/>
    </location>
</feature>
<dbReference type="Gene3D" id="1.10.10.10">
    <property type="entry name" value="Winged helix-like DNA-binding domain superfamily/Winged helix DNA-binding domain"/>
    <property type="match status" value="1"/>
</dbReference>
<sequence length="662" mass="70455">MAEASEEPALHGRELYAVLGALMLGMLLASLDQTIVSTALPTIVGELRGAEHLAWVVTAYLLASTAATPLWGKLGDQYGRKRLFQLAIVVFLASSALCGLAQSMGQLIAFRAVQGVGGGGLIVLAMATVGDVVPPRERGRYQGLFGAVFGVSSVLGPLLGGFFVDHLTWRWVFYINLPLGVLALFVVAVALRAPQPRRSHAIDYPGVALLAAAAVCLVLTATWGGTRYAWGSAMIVGLVLASVALLLGWAWSARRAVEPVLPPHLFGRQVFTVCSGLAFVVGFVMFGALTYLPLFLQVVHGISATMSGVHLLPMVFGLLLTSVTSGRLIARHGRYKMYPIAGMGFTALGLYLMSTMDESTSDLAMNARFLVLGLGLGMVMQVLILAVQNAVPYEDLGAATSGVTFFRSIGGAFGVSVFGAVFASRLVGNLTALVPGRLDPERVANDPALIRTLPEPDRQPYLHAYSDAISIVFAWAVPVAVAGFALAWVLRELPLRTTSRSQDLGEAVGCAPTARSSLAELEVALTRLMRRDLAARELYEGLVRKAGFDLSAGSAWALCRVARELVIRRQDLAGEAEVPVERGRRCVDPLVAAGYVERDEVWLTITSAGLVAADRLAEARRGGLAELLAGWEPERHPELVDLLTGLSRADVGGVHDRTVLGP</sequence>
<accession>A0A365H8V3</accession>
<dbReference type="AlphaFoldDB" id="A0A365H8V3"/>
<proteinExistence type="inferred from homology"/>
<keyword evidence="6 8" id="KW-1133">Transmembrane helix</keyword>
<dbReference type="Gene3D" id="1.20.1250.20">
    <property type="entry name" value="MFS general substrate transporter like domains"/>
    <property type="match status" value="1"/>
</dbReference>
<evidence type="ECO:0000256" key="2">
    <source>
        <dbReference type="ARBA" id="ARBA00007520"/>
    </source>
</evidence>
<dbReference type="Pfam" id="PF07690">
    <property type="entry name" value="MFS_1"/>
    <property type="match status" value="1"/>
</dbReference>
<feature type="transmembrane region" description="Helical" evidence="8">
    <location>
        <begin position="335"/>
        <end position="353"/>
    </location>
</feature>
<feature type="transmembrane region" description="Helical" evidence="8">
    <location>
        <begin position="408"/>
        <end position="428"/>
    </location>
</feature>
<dbReference type="Gene3D" id="1.20.1720.10">
    <property type="entry name" value="Multidrug resistance protein D"/>
    <property type="match status" value="1"/>
</dbReference>
<feature type="domain" description="Major facilitator superfamily (MFS) profile" evidence="9">
    <location>
        <begin position="18"/>
        <end position="495"/>
    </location>
</feature>
<comment type="similarity">
    <text evidence="2">Belongs to the major facilitator superfamily. TCR/Tet family.</text>
</comment>
<feature type="transmembrane region" description="Helical" evidence="8">
    <location>
        <begin position="229"/>
        <end position="249"/>
    </location>
</feature>
<name>A0A365H8V3_9ACTN</name>
<dbReference type="SUPFAM" id="SSF46785">
    <property type="entry name" value="Winged helix' DNA-binding domain"/>
    <property type="match status" value="1"/>
</dbReference>
<keyword evidence="3" id="KW-0813">Transport</keyword>
<gene>
    <name evidence="10" type="ORF">DPM19_06850</name>
</gene>
<evidence type="ECO:0000256" key="3">
    <source>
        <dbReference type="ARBA" id="ARBA00022448"/>
    </source>
</evidence>
<feature type="transmembrane region" description="Helical" evidence="8">
    <location>
        <begin position="365"/>
        <end position="387"/>
    </location>
</feature>
<feature type="transmembrane region" description="Helical" evidence="8">
    <location>
        <begin position="270"/>
        <end position="292"/>
    </location>
</feature>
<evidence type="ECO:0000256" key="5">
    <source>
        <dbReference type="ARBA" id="ARBA00022692"/>
    </source>
</evidence>
<feature type="transmembrane region" description="Helical" evidence="8">
    <location>
        <begin position="52"/>
        <end position="71"/>
    </location>
</feature>
<dbReference type="GO" id="GO:0005886">
    <property type="term" value="C:plasma membrane"/>
    <property type="evidence" value="ECO:0007669"/>
    <property type="project" value="UniProtKB-SubCell"/>
</dbReference>
<dbReference type="InterPro" id="IPR036390">
    <property type="entry name" value="WH_DNA-bd_sf"/>
</dbReference>
<dbReference type="InterPro" id="IPR011701">
    <property type="entry name" value="MFS"/>
</dbReference>
<feature type="transmembrane region" description="Helical" evidence="8">
    <location>
        <begin position="171"/>
        <end position="191"/>
    </location>
</feature>
<evidence type="ECO:0000256" key="6">
    <source>
        <dbReference type="ARBA" id="ARBA00022989"/>
    </source>
</evidence>
<dbReference type="OrthoDB" id="4082704at2"/>
<feature type="transmembrane region" description="Helical" evidence="8">
    <location>
        <begin position="83"/>
        <end position="102"/>
    </location>
</feature>
<feature type="transmembrane region" description="Helical" evidence="8">
    <location>
        <begin position="141"/>
        <end position="159"/>
    </location>
</feature>
<keyword evidence="11" id="KW-1185">Reference proteome</keyword>
<evidence type="ECO:0000256" key="8">
    <source>
        <dbReference type="SAM" id="Phobius"/>
    </source>
</evidence>
<feature type="transmembrane region" description="Helical" evidence="8">
    <location>
        <begin position="203"/>
        <end position="223"/>
    </location>
</feature>
<protein>
    <submittedName>
        <fullName evidence="10">EmrB/QacA family drug resistance transporter</fullName>
    </submittedName>
</protein>
<reference evidence="10 11" key="1">
    <citation type="submission" date="2018-06" db="EMBL/GenBank/DDBJ databases">
        <title>Actinomadura craniellae sp. nov. isolated from marine sponge Craniella sp.</title>
        <authorList>
            <person name="Li L."/>
            <person name="Xu Q.H."/>
            <person name="Lin H.W."/>
            <person name="Lu Y.H."/>
        </authorList>
    </citation>
    <scope>NUCLEOTIDE SEQUENCE [LARGE SCALE GENOMIC DNA]</scope>
    <source>
        <strain evidence="10 11">LHW63021</strain>
    </source>
</reference>
<evidence type="ECO:0000256" key="7">
    <source>
        <dbReference type="ARBA" id="ARBA00023136"/>
    </source>
</evidence>